<reference evidence="7 8" key="1">
    <citation type="journal article" date="2019" name="Int. J. Syst. Evol. Microbiol.">
        <title>The Global Catalogue of Microorganisms (GCM) 10K type strain sequencing project: providing services to taxonomists for standard genome sequencing and annotation.</title>
        <authorList>
            <consortium name="The Broad Institute Genomics Platform"/>
            <consortium name="The Broad Institute Genome Sequencing Center for Infectious Disease"/>
            <person name="Wu L."/>
            <person name="Ma J."/>
        </authorList>
    </citation>
    <scope>NUCLEOTIDE SEQUENCE [LARGE SCALE GENOMIC DNA]</scope>
    <source>
        <strain evidence="7 8">JCM 14942</strain>
    </source>
</reference>
<gene>
    <name evidence="7" type="ORF">GCM10009788_44020</name>
</gene>
<evidence type="ECO:0000256" key="1">
    <source>
        <dbReference type="ARBA" id="ARBA00001946"/>
    </source>
</evidence>
<dbReference type="InterPro" id="IPR024195">
    <property type="entry name" value="NUDIX_hydrolase_YfcD_pred"/>
</dbReference>
<dbReference type="PROSITE" id="PS00893">
    <property type="entry name" value="NUDIX_BOX"/>
    <property type="match status" value="1"/>
</dbReference>
<dbReference type="PIRSF" id="PIRSF017340">
    <property type="entry name" value="Nudix_hydro"/>
    <property type="match status" value="1"/>
</dbReference>
<dbReference type="InterPro" id="IPR000086">
    <property type="entry name" value="NUDIX_hydrolase_dom"/>
</dbReference>
<dbReference type="Proteomes" id="UP001500842">
    <property type="component" value="Unassembled WGS sequence"/>
</dbReference>
<evidence type="ECO:0000313" key="8">
    <source>
        <dbReference type="Proteomes" id="UP001500842"/>
    </source>
</evidence>
<accession>A0ABN2B960</accession>
<dbReference type="InterPro" id="IPR020084">
    <property type="entry name" value="NUDIX_hydrolase_CS"/>
</dbReference>
<dbReference type="Gene3D" id="3.90.79.10">
    <property type="entry name" value="Nucleoside Triphosphate Pyrophosphohydrolase"/>
    <property type="match status" value="1"/>
</dbReference>
<dbReference type="SUPFAM" id="SSF55811">
    <property type="entry name" value="Nudix"/>
    <property type="match status" value="1"/>
</dbReference>
<name>A0ABN2B960_9ACTN</name>
<comment type="cofactor">
    <cofactor evidence="1">
        <name>Mg(2+)</name>
        <dbReference type="ChEBI" id="CHEBI:18420"/>
    </cofactor>
</comment>
<evidence type="ECO:0000256" key="5">
    <source>
        <dbReference type="ARBA" id="ARBA00022842"/>
    </source>
</evidence>
<feature type="domain" description="Nudix hydrolase" evidence="6">
    <location>
        <begin position="40"/>
        <end position="168"/>
    </location>
</feature>
<dbReference type="EMBL" id="BAAAOR010000030">
    <property type="protein sequence ID" value="GAA1536406.1"/>
    <property type="molecule type" value="Genomic_DNA"/>
</dbReference>
<dbReference type="PROSITE" id="PS51462">
    <property type="entry name" value="NUDIX"/>
    <property type="match status" value="1"/>
</dbReference>
<keyword evidence="4" id="KW-0378">Hydrolase</keyword>
<keyword evidence="8" id="KW-1185">Reference proteome</keyword>
<evidence type="ECO:0000259" key="6">
    <source>
        <dbReference type="PROSITE" id="PS51462"/>
    </source>
</evidence>
<dbReference type="PANTHER" id="PTHR10885:SF0">
    <property type="entry name" value="ISOPENTENYL-DIPHOSPHATE DELTA-ISOMERASE"/>
    <property type="match status" value="1"/>
</dbReference>
<protein>
    <submittedName>
        <fullName evidence="7">NUDIX domain-containing protein</fullName>
    </submittedName>
</protein>
<dbReference type="RefSeq" id="WP_246086715.1">
    <property type="nucleotide sequence ID" value="NZ_BAAAOR010000030.1"/>
</dbReference>
<evidence type="ECO:0000256" key="2">
    <source>
        <dbReference type="ARBA" id="ARBA00005582"/>
    </source>
</evidence>
<organism evidence="7 8">
    <name type="scientific">Nocardioides humi</name>
    <dbReference type="NCBI Taxonomy" id="449461"/>
    <lineage>
        <taxon>Bacteria</taxon>
        <taxon>Bacillati</taxon>
        <taxon>Actinomycetota</taxon>
        <taxon>Actinomycetes</taxon>
        <taxon>Propionibacteriales</taxon>
        <taxon>Nocardioidaceae</taxon>
        <taxon>Nocardioides</taxon>
    </lineage>
</organism>
<keyword evidence="5" id="KW-0460">Magnesium</keyword>
<proteinExistence type="inferred from homology"/>
<keyword evidence="3" id="KW-0479">Metal-binding</keyword>
<dbReference type="Pfam" id="PF00293">
    <property type="entry name" value="NUDIX"/>
    <property type="match status" value="1"/>
</dbReference>
<dbReference type="InterPro" id="IPR015797">
    <property type="entry name" value="NUDIX_hydrolase-like_dom_sf"/>
</dbReference>
<evidence type="ECO:0000256" key="4">
    <source>
        <dbReference type="ARBA" id="ARBA00022801"/>
    </source>
</evidence>
<sequence length="176" mass="19180">MSPEEKQSGAPVDEQVALYGTVGRPTGEVAPRSEVRARNLRHAATLVVVRNAAGQVYVHRRTETKDVFPGRYDFAAGGVLQAGEVPYDAAVREAAEELGVTGVALQPWGEGDYADEDTSYHAFAYTCVYDGPITWQPEEVAWGAWVTVEELREMVATRPFVPDTLALLGSRIMPEA</sequence>
<evidence type="ECO:0000313" key="7">
    <source>
        <dbReference type="EMBL" id="GAA1536406.1"/>
    </source>
</evidence>
<dbReference type="CDD" id="cd04697">
    <property type="entry name" value="NUDIX_Hydrolase"/>
    <property type="match status" value="1"/>
</dbReference>
<comment type="caution">
    <text evidence="7">The sequence shown here is derived from an EMBL/GenBank/DDBJ whole genome shotgun (WGS) entry which is preliminary data.</text>
</comment>
<comment type="similarity">
    <text evidence="2">Belongs to the Nudix hydrolase family.</text>
</comment>
<evidence type="ECO:0000256" key="3">
    <source>
        <dbReference type="ARBA" id="ARBA00022723"/>
    </source>
</evidence>
<dbReference type="PANTHER" id="PTHR10885">
    <property type="entry name" value="ISOPENTENYL-DIPHOSPHATE DELTA-ISOMERASE"/>
    <property type="match status" value="1"/>
</dbReference>